<evidence type="ECO:0008006" key="3">
    <source>
        <dbReference type="Google" id="ProtNLM"/>
    </source>
</evidence>
<dbReference type="OrthoDB" id="4762174at2"/>
<dbReference type="AlphaFoldDB" id="A0A064CE78"/>
<dbReference type="RefSeq" id="WP_036348269.1">
    <property type="nucleotide sequence ID" value="NZ_JALN02000002.1"/>
</dbReference>
<organism evidence="1 2">
    <name type="scientific">Mycolicibacterium aromaticivorans JS19b1 = JCM 16368</name>
    <dbReference type="NCBI Taxonomy" id="1440774"/>
    <lineage>
        <taxon>Bacteria</taxon>
        <taxon>Bacillati</taxon>
        <taxon>Actinomycetota</taxon>
        <taxon>Actinomycetes</taxon>
        <taxon>Mycobacteriales</taxon>
        <taxon>Mycobacteriaceae</taxon>
        <taxon>Mycolicibacterium</taxon>
    </lineage>
</organism>
<evidence type="ECO:0000313" key="2">
    <source>
        <dbReference type="Proteomes" id="UP000022835"/>
    </source>
</evidence>
<accession>A0A064CE78</accession>
<comment type="caution">
    <text evidence="1">The sequence shown here is derived from an EMBL/GenBank/DDBJ whole genome shotgun (WGS) entry which is preliminary data.</text>
</comment>
<sequence>MPSSGARTCTNRILRDYLVAALRCSPHPLTTTQLRHGAPLVAVQGSARPLPPAQETIYRLLCSLQGQGAVSTVDTATHTRAWVATPNAAADHEIAALDALFDASCAATSHRHPRIDSCRRRR</sequence>
<dbReference type="eggNOG" id="ENOG5031X7A">
    <property type="taxonomic scope" value="Bacteria"/>
</dbReference>
<gene>
    <name evidence="1" type="ORF">Y900_027590</name>
</gene>
<proteinExistence type="predicted"/>
<dbReference type="Proteomes" id="UP000022835">
    <property type="component" value="Unassembled WGS sequence"/>
</dbReference>
<protein>
    <recommendedName>
        <fullName evidence="3">Transcription regulator PadR N-terminal domain-containing protein</fullName>
    </recommendedName>
</protein>
<evidence type="ECO:0000313" key="1">
    <source>
        <dbReference type="EMBL" id="KDE97057.1"/>
    </source>
</evidence>
<dbReference type="STRING" id="1440774.Y900_027590"/>
<keyword evidence="2" id="KW-1185">Reference proteome</keyword>
<name>A0A064CE78_9MYCO</name>
<reference evidence="1" key="1">
    <citation type="submission" date="2014-05" db="EMBL/GenBank/DDBJ databases">
        <title>Genome sequence of Mycobacterium aromaticivorans strain JS19b1T (= DSM 45407T).</title>
        <authorList>
            <person name="Kwak Y."/>
            <person name="Park G.-S."/>
            <person name="Li Q.X."/>
            <person name="Lee S.-E."/>
            <person name="Shin J.-H."/>
        </authorList>
    </citation>
    <scope>NUCLEOTIDE SEQUENCE [LARGE SCALE GENOMIC DNA]</scope>
    <source>
        <strain evidence="1">JS19b1</strain>
    </source>
</reference>
<dbReference type="EMBL" id="JALN02000002">
    <property type="protein sequence ID" value="KDE97057.1"/>
    <property type="molecule type" value="Genomic_DNA"/>
</dbReference>